<dbReference type="RefSeq" id="WP_126928636.1">
    <property type="nucleotide sequence ID" value="NZ_RXLZ01000017.1"/>
</dbReference>
<organism evidence="1 2">
    <name type="scientific">Stenotrophomonas maltophilia</name>
    <name type="common">Pseudomonas maltophilia</name>
    <name type="synonym">Xanthomonas maltophilia</name>
    <dbReference type="NCBI Taxonomy" id="40324"/>
    <lineage>
        <taxon>Bacteria</taxon>
        <taxon>Pseudomonadati</taxon>
        <taxon>Pseudomonadota</taxon>
        <taxon>Gammaproteobacteria</taxon>
        <taxon>Lysobacterales</taxon>
        <taxon>Lysobacteraceae</taxon>
        <taxon>Stenotrophomonas</taxon>
        <taxon>Stenotrophomonas maltophilia group</taxon>
    </lineage>
</organism>
<dbReference type="Proteomes" id="UP000271705">
    <property type="component" value="Unassembled WGS sequence"/>
</dbReference>
<proteinExistence type="predicted"/>
<reference evidence="1 2" key="1">
    <citation type="submission" date="2018-12" db="EMBL/GenBank/DDBJ databases">
        <authorList>
            <person name="Kartti S."/>
            <person name="Manni A."/>
            <person name="Chemao El Fihri M.W."/>
            <person name="Laamarti M."/>
            <person name="Temsamani L."/>
            <person name="El Jamali J.E."/>
            <person name="Ouadghiri M."/>
            <person name="Ibrahimi A."/>
            <person name="Filati-Maltouf A."/>
        </authorList>
    </citation>
    <scope>NUCLEOTIDE SEQUENCE [LARGE SCALE GENOMIC DNA]</scope>
    <source>
        <strain evidence="1 2">MDMC339</strain>
    </source>
</reference>
<gene>
    <name evidence="1" type="ORF">EKL94_07705</name>
</gene>
<dbReference type="EMBL" id="RXLZ01000017">
    <property type="protein sequence ID" value="RTQ90128.1"/>
    <property type="molecule type" value="Genomic_DNA"/>
</dbReference>
<comment type="caution">
    <text evidence="1">The sequence shown here is derived from an EMBL/GenBank/DDBJ whole genome shotgun (WGS) entry which is preliminary data.</text>
</comment>
<name>A0A431UJW8_STEMA</name>
<evidence type="ECO:0000313" key="2">
    <source>
        <dbReference type="Proteomes" id="UP000271705"/>
    </source>
</evidence>
<accession>A0A431UJW8</accession>
<sequence>MIAVCAGLLNPPKLNWMFAPRMLRPRCRDQYVQVSFGTIENADVFASAVKANRSYQGVGQQSGLFADNGGYCVGAGHVNLAGGAIARMDTVCP</sequence>
<evidence type="ECO:0000313" key="1">
    <source>
        <dbReference type="EMBL" id="RTQ90128.1"/>
    </source>
</evidence>
<dbReference type="AlphaFoldDB" id="A0A431UJW8"/>
<protein>
    <submittedName>
        <fullName evidence="1">Uncharacterized protein</fullName>
    </submittedName>
</protein>